<reference evidence="10 11" key="1">
    <citation type="submission" date="2019-09" db="EMBL/GenBank/DDBJ databases">
        <authorList>
            <person name="Cao W.R."/>
        </authorList>
    </citation>
    <scope>NUCLEOTIDE SEQUENCE [LARGE SCALE GENOMIC DNA]</scope>
    <source>
        <strain evidence="10 11">B1N29</strain>
    </source>
</reference>
<accession>A0A6N6MG68</accession>
<dbReference type="UniPathway" id="UPA00958"/>
<dbReference type="GO" id="GO:0043842">
    <property type="term" value="F:Kdo transferase activity"/>
    <property type="evidence" value="ECO:0007669"/>
    <property type="project" value="UniProtKB-EC"/>
</dbReference>
<comment type="pathway">
    <text evidence="1 8">Bacterial outer membrane biogenesis; LPS core biosynthesis.</text>
</comment>
<protein>
    <recommendedName>
        <fullName evidence="3 8">3-deoxy-D-manno-octulosonic acid transferase</fullName>
        <shortName evidence="8">Kdo transferase</shortName>
        <ecNumber evidence="2 8">2.4.99.12</ecNumber>
    </recommendedName>
    <alternativeName>
        <fullName evidence="5 8">Lipid IV(A) 3-deoxy-D-manno-octulosonic acid transferase</fullName>
    </alternativeName>
</protein>
<dbReference type="InterPro" id="IPR039901">
    <property type="entry name" value="Kdotransferase"/>
</dbReference>
<dbReference type="PANTHER" id="PTHR42755">
    <property type="entry name" value="3-DEOXY-MANNO-OCTULOSONATE CYTIDYLYLTRANSFERASE"/>
    <property type="match status" value="1"/>
</dbReference>
<evidence type="ECO:0000256" key="5">
    <source>
        <dbReference type="ARBA" id="ARBA00031445"/>
    </source>
</evidence>
<comment type="caution">
    <text evidence="10">The sequence shown here is derived from an EMBL/GenBank/DDBJ whole genome shotgun (WGS) entry which is preliminary data.</text>
</comment>
<comment type="catalytic activity">
    <reaction evidence="6 8">
        <text>lipid IVA (E. coli) + CMP-3-deoxy-beta-D-manno-octulosonate = alpha-Kdo-(2-&gt;6)-lipid IVA (E. coli) + CMP + H(+)</text>
        <dbReference type="Rhea" id="RHEA:28066"/>
        <dbReference type="ChEBI" id="CHEBI:15378"/>
        <dbReference type="ChEBI" id="CHEBI:58603"/>
        <dbReference type="ChEBI" id="CHEBI:60364"/>
        <dbReference type="ChEBI" id="CHEBI:60377"/>
        <dbReference type="ChEBI" id="CHEBI:85987"/>
        <dbReference type="EC" id="2.4.99.12"/>
    </reaction>
</comment>
<dbReference type="EC" id="2.4.99.12" evidence="2 8"/>
<dbReference type="PANTHER" id="PTHR42755:SF1">
    <property type="entry name" value="3-DEOXY-D-MANNO-OCTULOSONIC ACID TRANSFERASE, MITOCHONDRIAL-RELATED"/>
    <property type="match status" value="1"/>
</dbReference>
<feature type="active site" description="Proton acceptor" evidence="7">
    <location>
        <position position="62"/>
    </location>
</feature>
<evidence type="ECO:0000313" key="10">
    <source>
        <dbReference type="EMBL" id="KAB1068382.1"/>
    </source>
</evidence>
<comment type="subcellular location">
    <subcellularLocation>
        <location evidence="8">Cell membrane</location>
    </subcellularLocation>
</comment>
<dbReference type="AlphaFoldDB" id="A0A6N6MG68"/>
<evidence type="ECO:0000256" key="2">
    <source>
        <dbReference type="ARBA" id="ARBA00012621"/>
    </source>
</evidence>
<evidence type="ECO:0000256" key="6">
    <source>
        <dbReference type="ARBA" id="ARBA00049183"/>
    </source>
</evidence>
<evidence type="ECO:0000256" key="4">
    <source>
        <dbReference type="ARBA" id="ARBA00022679"/>
    </source>
</evidence>
<dbReference type="Gene3D" id="3.40.50.2000">
    <property type="entry name" value="Glycogen Phosphorylase B"/>
    <property type="match status" value="1"/>
</dbReference>
<dbReference type="EMBL" id="WAAT01000037">
    <property type="protein sequence ID" value="KAB1068382.1"/>
    <property type="molecule type" value="Genomic_DNA"/>
</dbReference>
<dbReference type="Pfam" id="PF04413">
    <property type="entry name" value="Glycos_transf_N"/>
    <property type="match status" value="1"/>
</dbReference>
<dbReference type="Proteomes" id="UP000441333">
    <property type="component" value="Unassembled WGS sequence"/>
</dbReference>
<evidence type="ECO:0000256" key="8">
    <source>
        <dbReference type="RuleBase" id="RU365103"/>
    </source>
</evidence>
<dbReference type="Gene3D" id="3.40.50.11720">
    <property type="entry name" value="3-Deoxy-D-manno-octulosonic-acid transferase, N-terminal domain"/>
    <property type="match status" value="1"/>
</dbReference>
<evidence type="ECO:0000256" key="3">
    <source>
        <dbReference type="ARBA" id="ARBA00019077"/>
    </source>
</evidence>
<dbReference type="GO" id="GO:0005886">
    <property type="term" value="C:plasma membrane"/>
    <property type="evidence" value="ECO:0007669"/>
    <property type="project" value="UniProtKB-SubCell"/>
</dbReference>
<sequence>MIVGLIYNIGIQLTDAALHGGALMNDKLRKGVEGRKNTFNILEKQIKPSDKTLWFHCASLGEYEQGLPVFKALRTHYKTHKIVLSFFSPSGYEIRKNTAIADVVVYLPLDTKNNAKRFLDIVNPELTIFVKYDIWPVFLKELKKRKQRAILISAAFRENQSFFKWYGKPLREALFAFEHIFTQNESSKALLNSINYDKVTVSGDTRYDRVTSQLDIDNTLDFIAEFKDQKLCIIAGSTWSEGESMLINFINEQADKDLKFIIAPHQMKAEKIEQLQRQLQVPTVLFSEMENHKLSEAKVFIVNTIGLLTKIYSYADIAYVGGALGSTGLHNTLEPAVFGIPIIIGNHFDKFPEAKALIDHGGMFSISNQKAFNEILGKLISNKDIRLEAGHKNEAFIKKNTGAVVQVLNYLRIL</sequence>
<comment type="function">
    <text evidence="8">Involved in lipopolysaccharide (LPS) biosynthesis. Catalyzes the transfer of 3-deoxy-D-manno-octulosonate (Kdo) residue(s) from CMP-Kdo to lipid IV(A), the tetraacyldisaccharide-1,4'-bisphosphate precursor of lipid A.</text>
</comment>
<keyword evidence="4 8" id="KW-0808">Transferase</keyword>
<name>A0A6N6MG68_9FLAO</name>
<keyword evidence="8" id="KW-1003">Cell membrane</keyword>
<dbReference type="RefSeq" id="WP_150938099.1">
    <property type="nucleotide sequence ID" value="NZ_WAAT01000037.1"/>
</dbReference>
<dbReference type="GO" id="GO:0009245">
    <property type="term" value="P:lipid A biosynthetic process"/>
    <property type="evidence" value="ECO:0007669"/>
    <property type="project" value="TreeGrafter"/>
</dbReference>
<dbReference type="InterPro" id="IPR038107">
    <property type="entry name" value="Glycos_transf_N_sf"/>
</dbReference>
<keyword evidence="8" id="KW-0448">Lipopolysaccharide biosynthesis</keyword>
<evidence type="ECO:0000259" key="9">
    <source>
        <dbReference type="Pfam" id="PF04413"/>
    </source>
</evidence>
<evidence type="ECO:0000256" key="7">
    <source>
        <dbReference type="PIRSR" id="PIRSR639901-1"/>
    </source>
</evidence>
<evidence type="ECO:0000313" key="11">
    <source>
        <dbReference type="Proteomes" id="UP000441333"/>
    </source>
</evidence>
<gene>
    <name evidence="10" type="ORF">F6U93_06690</name>
</gene>
<feature type="domain" description="3-deoxy-D-manno-octulosonic-acid transferase N-terminal" evidence="9">
    <location>
        <begin position="43"/>
        <end position="208"/>
    </location>
</feature>
<comment type="similarity">
    <text evidence="8">Belongs to the glycosyltransferase group 1 family.</text>
</comment>
<dbReference type="InterPro" id="IPR007507">
    <property type="entry name" value="Glycos_transf_N"/>
</dbReference>
<keyword evidence="11" id="KW-1185">Reference proteome</keyword>
<dbReference type="GO" id="GO:0009244">
    <property type="term" value="P:lipopolysaccharide core region biosynthetic process"/>
    <property type="evidence" value="ECO:0007669"/>
    <property type="project" value="UniProtKB-UniRule"/>
</dbReference>
<organism evidence="10 11">
    <name type="scientific">Pseudotamlana haliotis</name>
    <dbReference type="NCBI Taxonomy" id="2614804"/>
    <lineage>
        <taxon>Bacteria</taxon>
        <taxon>Pseudomonadati</taxon>
        <taxon>Bacteroidota</taxon>
        <taxon>Flavobacteriia</taxon>
        <taxon>Flavobacteriales</taxon>
        <taxon>Flavobacteriaceae</taxon>
        <taxon>Pseudotamlana</taxon>
    </lineage>
</organism>
<proteinExistence type="inferred from homology"/>
<keyword evidence="8" id="KW-0472">Membrane</keyword>
<evidence type="ECO:0000256" key="1">
    <source>
        <dbReference type="ARBA" id="ARBA00004713"/>
    </source>
</evidence>